<feature type="domain" description="CCHC-type" evidence="3">
    <location>
        <begin position="280"/>
        <end position="293"/>
    </location>
</feature>
<dbReference type="AlphaFoldDB" id="A0A0W8D8Z0"/>
<keyword evidence="1" id="KW-0862">Zinc</keyword>
<dbReference type="Pfam" id="PF14223">
    <property type="entry name" value="Retrotran_gag_2"/>
    <property type="match status" value="1"/>
</dbReference>
<feature type="region of interest" description="Disordered" evidence="2">
    <location>
        <begin position="242"/>
        <end position="276"/>
    </location>
</feature>
<evidence type="ECO:0000256" key="2">
    <source>
        <dbReference type="SAM" id="MobiDB-lite"/>
    </source>
</evidence>
<evidence type="ECO:0000313" key="4">
    <source>
        <dbReference type="EMBL" id="KUF92820.1"/>
    </source>
</evidence>
<dbReference type="GO" id="GO:0008270">
    <property type="term" value="F:zinc ion binding"/>
    <property type="evidence" value="ECO:0007669"/>
    <property type="project" value="UniProtKB-KW"/>
</dbReference>
<proteinExistence type="predicted"/>
<feature type="region of interest" description="Disordered" evidence="2">
    <location>
        <begin position="1"/>
        <end position="42"/>
    </location>
</feature>
<comment type="caution">
    <text evidence="4">The sequence shown here is derived from an EMBL/GenBank/DDBJ whole genome shotgun (WGS) entry which is preliminary data.</text>
</comment>
<keyword evidence="1" id="KW-0863">Zinc-finger</keyword>
<protein>
    <submittedName>
        <fullName evidence="4">Ataxin-10</fullName>
    </submittedName>
</protein>
<dbReference type="Proteomes" id="UP000054636">
    <property type="component" value="Unassembled WGS sequence"/>
</dbReference>
<evidence type="ECO:0000256" key="1">
    <source>
        <dbReference type="PROSITE-ProRule" id="PRU00047"/>
    </source>
</evidence>
<dbReference type="PANTHER" id="PTHR47481">
    <property type="match status" value="1"/>
</dbReference>
<organism evidence="4 5">
    <name type="scientific">Phytophthora nicotianae</name>
    <name type="common">Potato buckeye rot agent</name>
    <name type="synonym">Phytophthora parasitica</name>
    <dbReference type="NCBI Taxonomy" id="4792"/>
    <lineage>
        <taxon>Eukaryota</taxon>
        <taxon>Sar</taxon>
        <taxon>Stramenopiles</taxon>
        <taxon>Oomycota</taxon>
        <taxon>Peronosporomycetes</taxon>
        <taxon>Peronosporales</taxon>
        <taxon>Peronosporaceae</taxon>
        <taxon>Phytophthora</taxon>
    </lineage>
</organism>
<evidence type="ECO:0000259" key="3">
    <source>
        <dbReference type="PROSITE" id="PS50158"/>
    </source>
</evidence>
<dbReference type="PANTHER" id="PTHR47481:SF7">
    <property type="entry name" value="CCHC-TYPE DOMAIN-CONTAINING PROTEIN"/>
    <property type="match status" value="1"/>
</dbReference>
<evidence type="ECO:0000313" key="5">
    <source>
        <dbReference type="Proteomes" id="UP000054636"/>
    </source>
</evidence>
<feature type="compositionally biased region" description="Gly residues" evidence="2">
    <location>
        <begin position="1"/>
        <end position="14"/>
    </location>
</feature>
<feature type="compositionally biased region" description="Basic residues" evidence="2">
    <location>
        <begin position="253"/>
        <end position="271"/>
    </location>
</feature>
<reference evidence="4 5" key="1">
    <citation type="submission" date="2015-11" db="EMBL/GenBank/DDBJ databases">
        <title>Genomes and virulence difference between two physiological races of Phytophthora nicotianae.</title>
        <authorList>
            <person name="Liu H."/>
            <person name="Ma X."/>
            <person name="Yu H."/>
            <person name="Fang D."/>
            <person name="Li Y."/>
            <person name="Wang X."/>
            <person name="Wang W."/>
            <person name="Dong Y."/>
            <person name="Xiao B."/>
        </authorList>
    </citation>
    <scope>NUCLEOTIDE SEQUENCE [LARGE SCALE GENOMIC DNA]</scope>
    <source>
        <strain evidence="5">race 1</strain>
    </source>
</reference>
<gene>
    <name evidence="4" type="ORF">AM588_10006696</name>
</gene>
<keyword evidence="1" id="KW-0479">Metal-binding</keyword>
<dbReference type="InterPro" id="IPR001878">
    <property type="entry name" value="Znf_CCHC"/>
</dbReference>
<name>A0A0W8D8Z0_PHYNI</name>
<dbReference type="GO" id="GO:0003676">
    <property type="term" value="F:nucleic acid binding"/>
    <property type="evidence" value="ECO:0007669"/>
    <property type="project" value="InterPro"/>
</dbReference>
<dbReference type="PROSITE" id="PS50158">
    <property type="entry name" value="ZF_CCHC"/>
    <property type="match status" value="1"/>
</dbReference>
<accession>A0A0W8D8Z0</accession>
<dbReference type="EMBL" id="LNFP01000439">
    <property type="protein sequence ID" value="KUF92820.1"/>
    <property type="molecule type" value="Genomic_DNA"/>
</dbReference>
<sequence length="363" mass="40980">MSGQGAAVGGGGAQAGQAVDQAAHGPADQAAERRIFGSNKPPKYDEEGGFDLYKVMLRSYLTQRGCWRIVDGTEARDPNDADLQRQYDERDELARDAIPRGVLTKDASQICNFEYAHEMWDAFERDKTKRAFLNALLLRKKLYSYSFTSDMSMKSYLDELEHMRRQLRNMNDPIADDEIVKIILQGVAFEFRGVVRMFDKDVRDGNAPALEEVLNTLRSEAELDNQRKVVVAAKSKEPAKILQVKEQLEPGGKKRQQHQQAGGKKKFKKNKKDGPETRECFHCGKKGYLKKNCFAWQAKKKQSESMAFVRWSGSKNETAIGMVSVDHSTLSDEWMIDTGAGVHVCKDWTAFTSLQEETMSFVG</sequence>